<protein>
    <submittedName>
        <fullName evidence="2">Uncharacterized protein</fullName>
    </submittedName>
</protein>
<dbReference type="EMBL" id="CAKOFQ010007085">
    <property type="protein sequence ID" value="CAH1990360.1"/>
    <property type="molecule type" value="Genomic_DNA"/>
</dbReference>
<keyword evidence="3" id="KW-1185">Reference proteome</keyword>
<evidence type="ECO:0000313" key="3">
    <source>
        <dbReference type="Proteomes" id="UP001152888"/>
    </source>
</evidence>
<accession>A0A9P0LC84</accession>
<gene>
    <name evidence="2" type="ORF">ACAOBT_LOCUS19608</name>
</gene>
<feature type="transmembrane region" description="Helical" evidence="1">
    <location>
        <begin position="15"/>
        <end position="34"/>
    </location>
</feature>
<name>A0A9P0LC84_ACAOB</name>
<keyword evidence="1" id="KW-0472">Membrane</keyword>
<reference evidence="2" key="1">
    <citation type="submission" date="2022-03" db="EMBL/GenBank/DDBJ databases">
        <authorList>
            <person name="Sayadi A."/>
        </authorList>
    </citation>
    <scope>NUCLEOTIDE SEQUENCE</scope>
</reference>
<proteinExistence type="predicted"/>
<sequence>MFSKLLLHDLRDPTYWRHIAVGGVIPHVLVIWNFRLGGAVRYNRKFHKIKILHPKGGQQRTSFRKP</sequence>
<organism evidence="2 3">
    <name type="scientific">Acanthoscelides obtectus</name>
    <name type="common">Bean weevil</name>
    <name type="synonym">Bruchus obtectus</name>
    <dbReference type="NCBI Taxonomy" id="200917"/>
    <lineage>
        <taxon>Eukaryota</taxon>
        <taxon>Metazoa</taxon>
        <taxon>Ecdysozoa</taxon>
        <taxon>Arthropoda</taxon>
        <taxon>Hexapoda</taxon>
        <taxon>Insecta</taxon>
        <taxon>Pterygota</taxon>
        <taxon>Neoptera</taxon>
        <taxon>Endopterygota</taxon>
        <taxon>Coleoptera</taxon>
        <taxon>Polyphaga</taxon>
        <taxon>Cucujiformia</taxon>
        <taxon>Chrysomeloidea</taxon>
        <taxon>Chrysomelidae</taxon>
        <taxon>Bruchinae</taxon>
        <taxon>Bruchini</taxon>
        <taxon>Acanthoscelides</taxon>
    </lineage>
</organism>
<comment type="caution">
    <text evidence="2">The sequence shown here is derived from an EMBL/GenBank/DDBJ whole genome shotgun (WGS) entry which is preliminary data.</text>
</comment>
<dbReference type="AlphaFoldDB" id="A0A9P0LC84"/>
<keyword evidence="1" id="KW-1133">Transmembrane helix</keyword>
<evidence type="ECO:0000256" key="1">
    <source>
        <dbReference type="SAM" id="Phobius"/>
    </source>
</evidence>
<dbReference type="Proteomes" id="UP001152888">
    <property type="component" value="Unassembled WGS sequence"/>
</dbReference>
<keyword evidence="1" id="KW-0812">Transmembrane</keyword>
<evidence type="ECO:0000313" key="2">
    <source>
        <dbReference type="EMBL" id="CAH1990360.1"/>
    </source>
</evidence>